<dbReference type="InterPro" id="IPR011332">
    <property type="entry name" value="Ribosomal_zn-bd"/>
</dbReference>
<keyword evidence="3 5" id="KW-0687">Ribonucleoprotein</keyword>
<dbReference type="Pfam" id="PF00471">
    <property type="entry name" value="Ribosomal_L33"/>
    <property type="match status" value="1"/>
</dbReference>
<evidence type="ECO:0000313" key="6">
    <source>
        <dbReference type="EMBL" id="HED10842.1"/>
    </source>
</evidence>
<dbReference type="NCBIfam" id="NF001764">
    <property type="entry name" value="PRK00504.1"/>
    <property type="match status" value="1"/>
</dbReference>
<dbReference type="Gene3D" id="2.20.28.120">
    <property type="entry name" value="Ribosomal protein L33"/>
    <property type="match status" value="1"/>
</dbReference>
<comment type="caution">
    <text evidence="6">The sequence shown here is derived from an EMBL/GenBank/DDBJ whole genome shotgun (WGS) entry which is preliminary data.</text>
</comment>
<comment type="similarity">
    <text evidence="1 5">Belongs to the bacterial ribosomal protein bL33 family.</text>
</comment>
<evidence type="ECO:0000256" key="1">
    <source>
        <dbReference type="ARBA" id="ARBA00007596"/>
    </source>
</evidence>
<dbReference type="NCBIfam" id="NF001860">
    <property type="entry name" value="PRK00595.1"/>
    <property type="match status" value="1"/>
</dbReference>
<gene>
    <name evidence="5 6" type="primary">rpmG</name>
    <name evidence="6" type="ORF">ENJ10_09145</name>
</gene>
<dbReference type="EMBL" id="DRLD01000255">
    <property type="protein sequence ID" value="HED10842.1"/>
    <property type="molecule type" value="Genomic_DNA"/>
</dbReference>
<dbReference type="PANTHER" id="PTHR43168">
    <property type="entry name" value="50S RIBOSOMAL PROTEIN L33, CHLOROPLASTIC"/>
    <property type="match status" value="1"/>
</dbReference>
<dbReference type="SUPFAM" id="SSF57829">
    <property type="entry name" value="Zn-binding ribosomal proteins"/>
    <property type="match status" value="1"/>
</dbReference>
<dbReference type="GO" id="GO:0005737">
    <property type="term" value="C:cytoplasm"/>
    <property type="evidence" value="ECO:0007669"/>
    <property type="project" value="UniProtKB-ARBA"/>
</dbReference>
<dbReference type="InterPro" id="IPR038584">
    <property type="entry name" value="Ribosomal_bL33_sf"/>
</dbReference>
<dbReference type="GO" id="GO:0003735">
    <property type="term" value="F:structural constituent of ribosome"/>
    <property type="evidence" value="ECO:0007669"/>
    <property type="project" value="InterPro"/>
</dbReference>
<name>A0A7V1PUZ5_CALAY</name>
<dbReference type="GO" id="GO:0006412">
    <property type="term" value="P:translation"/>
    <property type="evidence" value="ECO:0007669"/>
    <property type="project" value="UniProtKB-UniRule"/>
</dbReference>
<evidence type="ECO:0000256" key="4">
    <source>
        <dbReference type="ARBA" id="ARBA00035176"/>
    </source>
</evidence>
<dbReference type="NCBIfam" id="TIGR01023">
    <property type="entry name" value="rpmG_bact"/>
    <property type="match status" value="1"/>
</dbReference>
<dbReference type="AlphaFoldDB" id="A0A7V1PUZ5"/>
<dbReference type="GO" id="GO:1990904">
    <property type="term" value="C:ribonucleoprotein complex"/>
    <property type="evidence" value="ECO:0007669"/>
    <property type="project" value="UniProtKB-KW"/>
</dbReference>
<reference evidence="6" key="1">
    <citation type="journal article" date="2020" name="mSystems">
        <title>Genome- and Community-Level Interaction Insights into Carbon Utilization and Element Cycling Functions of Hydrothermarchaeota in Hydrothermal Sediment.</title>
        <authorList>
            <person name="Zhou Z."/>
            <person name="Liu Y."/>
            <person name="Xu W."/>
            <person name="Pan J."/>
            <person name="Luo Z.H."/>
            <person name="Li M."/>
        </authorList>
    </citation>
    <scope>NUCLEOTIDE SEQUENCE [LARGE SCALE GENOMIC DNA]</scope>
    <source>
        <strain evidence="6">HyVt-456</strain>
    </source>
</reference>
<dbReference type="GO" id="GO:0005840">
    <property type="term" value="C:ribosome"/>
    <property type="evidence" value="ECO:0007669"/>
    <property type="project" value="UniProtKB-KW"/>
</dbReference>
<dbReference type="Proteomes" id="UP000886005">
    <property type="component" value="Unassembled WGS sequence"/>
</dbReference>
<dbReference type="PANTHER" id="PTHR43168:SF2">
    <property type="entry name" value="LARGE RIBOSOMAL SUBUNIT PROTEIN BL33C"/>
    <property type="match status" value="1"/>
</dbReference>
<evidence type="ECO:0000256" key="5">
    <source>
        <dbReference type="HAMAP-Rule" id="MF_00294"/>
    </source>
</evidence>
<dbReference type="PROSITE" id="PS00582">
    <property type="entry name" value="RIBOSOMAL_L33"/>
    <property type="match status" value="1"/>
</dbReference>
<sequence length="49" mass="5962">MRITVFLECTVCKNRNYRTQKNKATQSERLEQKKYCPRCNARTLHRESK</sequence>
<dbReference type="InterPro" id="IPR001705">
    <property type="entry name" value="Ribosomal_bL33"/>
</dbReference>
<protein>
    <recommendedName>
        <fullName evidence="4 5">Large ribosomal subunit protein bL33</fullName>
    </recommendedName>
</protein>
<organism evidence="6">
    <name type="scientific">Caldithrix abyssi</name>
    <dbReference type="NCBI Taxonomy" id="187145"/>
    <lineage>
        <taxon>Bacteria</taxon>
        <taxon>Pseudomonadati</taxon>
        <taxon>Calditrichota</taxon>
        <taxon>Calditrichia</taxon>
        <taxon>Calditrichales</taxon>
        <taxon>Calditrichaceae</taxon>
        <taxon>Caldithrix</taxon>
    </lineage>
</organism>
<dbReference type="HAMAP" id="MF_00294">
    <property type="entry name" value="Ribosomal_bL33"/>
    <property type="match status" value="1"/>
</dbReference>
<evidence type="ECO:0000256" key="3">
    <source>
        <dbReference type="ARBA" id="ARBA00023274"/>
    </source>
</evidence>
<keyword evidence="2 5" id="KW-0689">Ribosomal protein</keyword>
<proteinExistence type="inferred from homology"/>
<accession>A0A7V1PUZ5</accession>
<evidence type="ECO:0000256" key="2">
    <source>
        <dbReference type="ARBA" id="ARBA00022980"/>
    </source>
</evidence>
<dbReference type="InterPro" id="IPR018264">
    <property type="entry name" value="Ribosomal_bL33_CS"/>
</dbReference>